<sequence>MIKLNLFLLITKKKHFAMILLLQLAAYSWAKSMNLDNNVKSLEHRRDVKSIGTVLESDCAFLFKLAKESPLLFHKSGAIRYCTPKVSFLL</sequence>
<evidence type="ECO:0000313" key="3">
    <source>
        <dbReference type="Proteomes" id="UP000030408"/>
    </source>
</evidence>
<gene>
    <name evidence="2" type="ORF">CD33_13255</name>
</gene>
<feature type="chain" id="PRO_5039386459" description="Secreted protein" evidence="1">
    <location>
        <begin position="31"/>
        <end position="90"/>
    </location>
</feature>
<comment type="caution">
    <text evidence="2">The sequence shown here is derived from an EMBL/GenBank/DDBJ whole genome shotgun (WGS) entry which is preliminary data.</text>
</comment>
<organism evidence="2 3">
    <name type="scientific">Ureibacillus sinduriensis BLB-1 = JCM 15800</name>
    <dbReference type="NCBI Taxonomy" id="1384057"/>
    <lineage>
        <taxon>Bacteria</taxon>
        <taxon>Bacillati</taxon>
        <taxon>Bacillota</taxon>
        <taxon>Bacilli</taxon>
        <taxon>Bacillales</taxon>
        <taxon>Caryophanaceae</taxon>
        <taxon>Ureibacillus</taxon>
    </lineage>
</organism>
<keyword evidence="1" id="KW-0732">Signal</keyword>
<dbReference type="EMBL" id="JPVO01000053">
    <property type="protein sequence ID" value="KGR74749.1"/>
    <property type="molecule type" value="Genomic_DNA"/>
</dbReference>
<keyword evidence="3" id="KW-1185">Reference proteome</keyword>
<proteinExistence type="predicted"/>
<dbReference type="AlphaFoldDB" id="A0A0A3HQT4"/>
<evidence type="ECO:0000256" key="1">
    <source>
        <dbReference type="SAM" id="SignalP"/>
    </source>
</evidence>
<evidence type="ECO:0000313" key="2">
    <source>
        <dbReference type="EMBL" id="KGR74749.1"/>
    </source>
</evidence>
<name>A0A0A3HQT4_9BACL</name>
<accession>A0A0A3HQT4</accession>
<feature type="signal peptide" evidence="1">
    <location>
        <begin position="1"/>
        <end position="30"/>
    </location>
</feature>
<dbReference type="Proteomes" id="UP000030408">
    <property type="component" value="Unassembled WGS sequence"/>
</dbReference>
<protein>
    <recommendedName>
        <fullName evidence="4">Secreted protein</fullName>
    </recommendedName>
</protein>
<reference evidence="2 3" key="1">
    <citation type="submission" date="2014-02" db="EMBL/GenBank/DDBJ databases">
        <title>Draft genome sequence of Lysinibacillus sinduriensis JCM 15800.</title>
        <authorList>
            <person name="Zhang F."/>
            <person name="Wang G."/>
            <person name="Zhang L."/>
        </authorList>
    </citation>
    <scope>NUCLEOTIDE SEQUENCE [LARGE SCALE GENOMIC DNA]</scope>
    <source>
        <strain evidence="2 3">JCM 15800</strain>
    </source>
</reference>
<evidence type="ECO:0008006" key="4">
    <source>
        <dbReference type="Google" id="ProtNLM"/>
    </source>
</evidence>